<sequence>MVLSGTVGQWLPADYDDACIVSALVIRGYVHARLVEWARLLVMIGRPGCSAALSCRSRPSYVLSPGEGMCYTGSSQRLRPPLWCAIIARRSALTILRFSFRHRQRRLLLNNSLKLSTPVTFRVFGAAATIPAMCVKYSVNVADPVSCIQFHSAATEMHDTLILNSTEHTLRLLSRSSSGDLGSRARGWVTWLVHLISIDI</sequence>
<evidence type="ECO:0000313" key="2">
    <source>
        <dbReference type="Proteomes" id="UP000308197"/>
    </source>
</evidence>
<dbReference type="EMBL" id="ML210989">
    <property type="protein sequence ID" value="TFK92947.1"/>
    <property type="molecule type" value="Genomic_DNA"/>
</dbReference>
<gene>
    <name evidence="1" type="ORF">K466DRAFT_175518</name>
</gene>
<name>A0A5C3PW04_9APHY</name>
<organism evidence="1 2">
    <name type="scientific">Polyporus arcularius HHB13444</name>
    <dbReference type="NCBI Taxonomy" id="1314778"/>
    <lineage>
        <taxon>Eukaryota</taxon>
        <taxon>Fungi</taxon>
        <taxon>Dikarya</taxon>
        <taxon>Basidiomycota</taxon>
        <taxon>Agaricomycotina</taxon>
        <taxon>Agaricomycetes</taxon>
        <taxon>Polyporales</taxon>
        <taxon>Polyporaceae</taxon>
        <taxon>Polyporus</taxon>
    </lineage>
</organism>
<dbReference type="Proteomes" id="UP000308197">
    <property type="component" value="Unassembled WGS sequence"/>
</dbReference>
<keyword evidence="2" id="KW-1185">Reference proteome</keyword>
<evidence type="ECO:0000313" key="1">
    <source>
        <dbReference type="EMBL" id="TFK92947.1"/>
    </source>
</evidence>
<dbReference type="AlphaFoldDB" id="A0A5C3PW04"/>
<accession>A0A5C3PW04</accession>
<dbReference type="InParanoid" id="A0A5C3PW04"/>
<reference evidence="1 2" key="1">
    <citation type="journal article" date="2019" name="Nat. Ecol. Evol.">
        <title>Megaphylogeny resolves global patterns of mushroom evolution.</title>
        <authorList>
            <person name="Varga T."/>
            <person name="Krizsan K."/>
            <person name="Foldi C."/>
            <person name="Dima B."/>
            <person name="Sanchez-Garcia M."/>
            <person name="Sanchez-Ramirez S."/>
            <person name="Szollosi G.J."/>
            <person name="Szarkandi J.G."/>
            <person name="Papp V."/>
            <person name="Albert L."/>
            <person name="Andreopoulos W."/>
            <person name="Angelini C."/>
            <person name="Antonin V."/>
            <person name="Barry K.W."/>
            <person name="Bougher N.L."/>
            <person name="Buchanan P."/>
            <person name="Buyck B."/>
            <person name="Bense V."/>
            <person name="Catcheside P."/>
            <person name="Chovatia M."/>
            <person name="Cooper J."/>
            <person name="Damon W."/>
            <person name="Desjardin D."/>
            <person name="Finy P."/>
            <person name="Geml J."/>
            <person name="Haridas S."/>
            <person name="Hughes K."/>
            <person name="Justo A."/>
            <person name="Karasinski D."/>
            <person name="Kautmanova I."/>
            <person name="Kiss B."/>
            <person name="Kocsube S."/>
            <person name="Kotiranta H."/>
            <person name="LaButti K.M."/>
            <person name="Lechner B.E."/>
            <person name="Liimatainen K."/>
            <person name="Lipzen A."/>
            <person name="Lukacs Z."/>
            <person name="Mihaltcheva S."/>
            <person name="Morgado L.N."/>
            <person name="Niskanen T."/>
            <person name="Noordeloos M.E."/>
            <person name="Ohm R.A."/>
            <person name="Ortiz-Santana B."/>
            <person name="Ovrebo C."/>
            <person name="Racz N."/>
            <person name="Riley R."/>
            <person name="Savchenko A."/>
            <person name="Shiryaev A."/>
            <person name="Soop K."/>
            <person name="Spirin V."/>
            <person name="Szebenyi C."/>
            <person name="Tomsovsky M."/>
            <person name="Tulloss R.E."/>
            <person name="Uehling J."/>
            <person name="Grigoriev I.V."/>
            <person name="Vagvolgyi C."/>
            <person name="Papp T."/>
            <person name="Martin F.M."/>
            <person name="Miettinen O."/>
            <person name="Hibbett D.S."/>
            <person name="Nagy L.G."/>
        </authorList>
    </citation>
    <scope>NUCLEOTIDE SEQUENCE [LARGE SCALE GENOMIC DNA]</scope>
    <source>
        <strain evidence="1 2">HHB13444</strain>
    </source>
</reference>
<protein>
    <submittedName>
        <fullName evidence="1">Uncharacterized protein</fullName>
    </submittedName>
</protein>
<proteinExistence type="predicted"/>